<gene>
    <name evidence="38" type="primary">LOC109712718</name>
</gene>
<comment type="similarity">
    <text evidence="5">Belongs to the DNA polymerase type-Y family.</text>
</comment>
<dbReference type="GO" id="GO:0005524">
    <property type="term" value="F:ATP binding"/>
    <property type="evidence" value="ECO:0007669"/>
    <property type="project" value="UniProtKB-KW"/>
</dbReference>
<evidence type="ECO:0000256" key="11">
    <source>
        <dbReference type="ARBA" id="ARBA00022695"/>
    </source>
</evidence>
<evidence type="ECO:0000256" key="14">
    <source>
        <dbReference type="ARBA" id="ARBA00022741"/>
    </source>
</evidence>
<proteinExistence type="inferred from homology"/>
<dbReference type="InterPro" id="IPR023299">
    <property type="entry name" value="ATPase_P-typ_cyto_dom_N"/>
</dbReference>
<evidence type="ECO:0000256" key="18">
    <source>
        <dbReference type="ARBA" id="ARBA00022837"/>
    </source>
</evidence>
<dbReference type="InterPro" id="IPR043128">
    <property type="entry name" value="Rev_trsase/Diguanyl_cyclase"/>
</dbReference>
<keyword evidence="20" id="KW-0460">Magnesium</keyword>
<evidence type="ECO:0000256" key="3">
    <source>
        <dbReference type="ARBA" id="ARBA00004141"/>
    </source>
</evidence>
<dbReference type="Gene3D" id="2.70.150.10">
    <property type="entry name" value="Calcium-transporting ATPase, cytoplasmic transduction domain A"/>
    <property type="match status" value="1"/>
</dbReference>
<dbReference type="SFLD" id="SFLDF00027">
    <property type="entry name" value="p-type_atpase"/>
    <property type="match status" value="1"/>
</dbReference>
<dbReference type="Gene3D" id="3.40.1110.10">
    <property type="entry name" value="Calcium-transporting ATPase, cytoplasmic domain N"/>
    <property type="match status" value="1"/>
</dbReference>
<reference evidence="38" key="2">
    <citation type="submission" date="2025-08" db="UniProtKB">
        <authorList>
            <consortium name="RefSeq"/>
        </authorList>
    </citation>
    <scope>IDENTIFICATION</scope>
    <source>
        <tissue evidence="38">Leaf</tissue>
    </source>
</reference>
<evidence type="ECO:0000256" key="2">
    <source>
        <dbReference type="ARBA" id="ARBA00004123"/>
    </source>
</evidence>
<dbReference type="InterPro" id="IPR008250">
    <property type="entry name" value="ATPase_P-typ_transduc_dom_A_sf"/>
</dbReference>
<evidence type="ECO:0000256" key="1">
    <source>
        <dbReference type="ARBA" id="ARBA00001946"/>
    </source>
</evidence>
<evidence type="ECO:0000256" key="25">
    <source>
        <dbReference type="ARBA" id="ARBA00023065"/>
    </source>
</evidence>
<evidence type="ECO:0000256" key="4">
    <source>
        <dbReference type="ARBA" id="ARBA00006124"/>
    </source>
</evidence>
<evidence type="ECO:0000256" key="34">
    <source>
        <dbReference type="SAM" id="Coils"/>
    </source>
</evidence>
<comment type="caution">
    <text evidence="33">Lacks conserved residue(s) required for the propagation of feature annotation.</text>
</comment>
<evidence type="ECO:0000256" key="9">
    <source>
        <dbReference type="ARBA" id="ARBA00022679"/>
    </source>
</evidence>
<evidence type="ECO:0000256" key="33">
    <source>
        <dbReference type="RuleBase" id="RU361146"/>
    </source>
</evidence>
<dbReference type="SFLD" id="SFLDG00002">
    <property type="entry name" value="C1.7:_P-type_atpase_like"/>
    <property type="match status" value="1"/>
</dbReference>
<keyword evidence="19 33" id="KW-0067">ATP-binding</keyword>
<comment type="catalytic activity">
    <reaction evidence="30 33">
        <text>Ca(2+)(in) + ATP + H2O = Ca(2+)(out) + ADP + phosphate + H(+)</text>
        <dbReference type="Rhea" id="RHEA:18105"/>
        <dbReference type="ChEBI" id="CHEBI:15377"/>
        <dbReference type="ChEBI" id="CHEBI:15378"/>
        <dbReference type="ChEBI" id="CHEBI:29108"/>
        <dbReference type="ChEBI" id="CHEBI:30616"/>
        <dbReference type="ChEBI" id="CHEBI:43474"/>
        <dbReference type="ChEBI" id="CHEBI:456216"/>
        <dbReference type="EC" id="7.2.2.10"/>
    </reaction>
</comment>
<keyword evidence="16" id="KW-0863">Zinc-finger</keyword>
<feature type="transmembrane region" description="Helical" evidence="33">
    <location>
        <begin position="1695"/>
        <end position="1716"/>
    </location>
</feature>
<dbReference type="NCBIfam" id="TIGR01517">
    <property type="entry name" value="ATPase-IIB_Ca"/>
    <property type="match status" value="1"/>
</dbReference>
<evidence type="ECO:0000256" key="30">
    <source>
        <dbReference type="ARBA" id="ARBA00048694"/>
    </source>
</evidence>
<dbReference type="Gene3D" id="1.10.150.810">
    <property type="match status" value="2"/>
</dbReference>
<dbReference type="SUPFAM" id="SSF100879">
    <property type="entry name" value="Lesion bypass DNA polymerase (Y-family), little finger domain"/>
    <property type="match status" value="1"/>
</dbReference>
<dbReference type="GO" id="GO:0005886">
    <property type="term" value="C:plasma membrane"/>
    <property type="evidence" value="ECO:0007669"/>
    <property type="project" value="TreeGrafter"/>
</dbReference>
<comment type="function">
    <text evidence="32">This magnesium-dependent enzyme catalyzes the hydrolysis of ATP coupled with the translocation of calcium from the cytosol out of the cell, into the endoplasmic reticulum, or into organelles.</text>
</comment>
<dbReference type="FunFam" id="1.10.150.810:FF:000003">
    <property type="entry name" value="DNA polymerase kappa subunit"/>
    <property type="match status" value="1"/>
</dbReference>
<dbReference type="GeneID" id="109712718"/>
<evidence type="ECO:0000256" key="23">
    <source>
        <dbReference type="ARBA" id="ARBA00022967"/>
    </source>
</evidence>
<keyword evidence="21" id="KW-0112">Calmodulin-binding</keyword>
<dbReference type="InterPro" id="IPR044492">
    <property type="entry name" value="P_typ_ATPase_HD_dom"/>
</dbReference>
<feature type="transmembrane region" description="Helical" evidence="33">
    <location>
        <begin position="1088"/>
        <end position="1112"/>
    </location>
</feature>
<keyword evidence="6 33" id="KW-0813">Transport</keyword>
<evidence type="ECO:0000256" key="29">
    <source>
        <dbReference type="ARBA" id="ARBA00023242"/>
    </source>
</evidence>
<dbReference type="PROSITE" id="PS50173">
    <property type="entry name" value="UMUC"/>
    <property type="match status" value="1"/>
</dbReference>
<dbReference type="InterPro" id="IPR006408">
    <property type="entry name" value="P-type_ATPase_IIB"/>
</dbReference>
<dbReference type="SMART" id="SM00831">
    <property type="entry name" value="Cation_ATPase_N"/>
    <property type="match status" value="1"/>
</dbReference>
<dbReference type="FunFam" id="3.40.1110.10:FF:000011">
    <property type="entry name" value="Calcium-transporting ATPase"/>
    <property type="match status" value="1"/>
</dbReference>
<dbReference type="RefSeq" id="XP_020092050.1">
    <property type="nucleotide sequence ID" value="XM_020236461.1"/>
</dbReference>
<dbReference type="GO" id="GO:0016887">
    <property type="term" value="F:ATP hydrolysis activity"/>
    <property type="evidence" value="ECO:0007669"/>
    <property type="project" value="InterPro"/>
</dbReference>
<evidence type="ECO:0000256" key="10">
    <source>
        <dbReference type="ARBA" id="ARBA00022692"/>
    </source>
</evidence>
<dbReference type="PRINTS" id="PR00119">
    <property type="entry name" value="CATATPASE"/>
</dbReference>
<feature type="coiled-coil region" evidence="34">
    <location>
        <begin position="48"/>
        <end position="75"/>
    </location>
</feature>
<keyword evidence="9" id="KW-0808">Transferase</keyword>
<keyword evidence="37" id="KW-1185">Reference proteome</keyword>
<dbReference type="GO" id="GO:0006281">
    <property type="term" value="P:DNA repair"/>
    <property type="evidence" value="ECO:0007669"/>
    <property type="project" value="UniProtKB-KW"/>
</dbReference>
<keyword evidence="28" id="KW-0234">DNA repair</keyword>
<keyword evidence="14 33" id="KW-0547">Nucleotide-binding</keyword>
<dbReference type="Pfam" id="PF00689">
    <property type="entry name" value="Cation_ATPase_C"/>
    <property type="match status" value="1"/>
</dbReference>
<evidence type="ECO:0000256" key="31">
    <source>
        <dbReference type="ARBA" id="ARBA00049244"/>
    </source>
</evidence>
<evidence type="ECO:0000256" key="7">
    <source>
        <dbReference type="ARBA" id="ARBA00022457"/>
    </source>
</evidence>
<dbReference type="InterPro" id="IPR018303">
    <property type="entry name" value="ATPase_P-typ_P_site"/>
</dbReference>
<dbReference type="SUPFAM" id="SSF56672">
    <property type="entry name" value="DNA/RNA polymerases"/>
    <property type="match status" value="1"/>
</dbReference>
<dbReference type="FunFam" id="2.70.150.10:FF:000006">
    <property type="entry name" value="Calcium-transporting ATPase"/>
    <property type="match status" value="1"/>
</dbReference>
<evidence type="ECO:0000259" key="35">
    <source>
        <dbReference type="PROSITE" id="PS50173"/>
    </source>
</evidence>
<dbReference type="Gene3D" id="1.20.5.170">
    <property type="match status" value="1"/>
</dbReference>
<evidence type="ECO:0000256" key="32">
    <source>
        <dbReference type="ARBA" id="ARBA00055246"/>
    </source>
</evidence>
<keyword evidence="29" id="KW-0539">Nucleus</keyword>
<dbReference type="FunFam" id="1.20.5.170:FF:000026">
    <property type="entry name" value="Calcium-transporting ATPase"/>
    <property type="match status" value="1"/>
</dbReference>
<dbReference type="InterPro" id="IPR023298">
    <property type="entry name" value="ATPase_P-typ_TM_dom_sf"/>
</dbReference>
<dbReference type="Pfam" id="PF11798">
    <property type="entry name" value="IMS_HHH"/>
    <property type="match status" value="1"/>
</dbReference>
<dbReference type="Pfam" id="PF11799">
    <property type="entry name" value="IMS_C"/>
    <property type="match status" value="1"/>
</dbReference>
<sequence length="1754" mass="192810">MMGASSDADRPWQSYHTVYTNGKAGMEGVDKEKVQKIIYEMSKGSKYFENEQRKEAFTKQKIENLRTQCAKLTDKDVSHFQLVADRKIVELEASRDLSKTWLHADMDAFYAAVETLENPSLKGKPLAVGSMSMICTANYEARKYGVRAAMPGFIACKLCTDLVLVPTNFQKYTYFSELTRKVFQKYDPHFIATSLDEAYINITEACAERDISSEEVAAELRNAIYEETGLTCSVGAAPNRMLAKVCSDINKPNGQFILPNNREAVMTFISSLPIRKIGGIGKVTEHILRDALGITTCQEMLQKGAFLCALFSDCSADFFLSVGLGLGGTDTPEHRLRKSISCERTFTATTDSALLFQKLADIAESLSRDMQKESLWGRTLTLKLKTAAFEVRTRAMSLPKYTNSKEDIVMYGSRLLKAELPLSLRLMGLRVSQFRDDKHSSVDPAQKTLTKYFLSGDTTSSDNNTLGTRMIDKHLVDDVEGDLSAHHESSLNDSKLILLDEKDNLLECSELTVLNNGTSSTSEDGLKDKDDVRFLKSESNEKTDELKNFQNNETIGLSSQNSKPSWIDGYICSRCGIELPSSFEEERQEHTDYHLAEMLQEEEVMQNKNLVKGRSLQKLCDASPSARKKQKASSGKGKHIPIDAFFIKGKSLQNLVACICTCSGAFVFICIGHPSVVDPVSCTEKLGAGNNLFSKARIKRDPDGSTELICGNGYAWSQFFFLRRRRRRRRRRGEEMESFLNENFGGVKAKNSSEEALRRWRKLCGVVKNPKRRFRFTANLSKRSEAEAMKRTNLEKLRVAVLVSKAALQFIQGIKLHSEYVVPEEVSAAGFEICADELGSIIEGHDFKKLNMHGGVDGIVDKLSTSVTHGLTTSGDNLKLRQQIYGINRFTEGKAKSFWAFVWEACQDTTLLILALCAFVSLTVGIVMEGWPKGAHDGLGIVASILLVVFVTATSDYRQSLQFKDLDSEKKKISIQVTRDAFRQKISIYDLLPGDVVHLAIGDQVPADGLFINGFSLLINESSLTGESEPVNVNSENPFLLSGTKVQDGSCKMLVTTVGMRTQWGKLMATLSEGGDDETPLQVKLNGVAAIIGNIGLFFAVVTFAVLSQGLLSKKYHQNELLNWSGDDALAMLEYFAIAVTIVVVAVPEGLPLAVTLSLAFAMKKMMNDKALVRHLAACETMGSATSICSDKTGTLTTNHMTVVKACICGNITEVGTPEKALSLCSQIPETAVKTLLQSIFTNTGGEVVINQDGKLEILGTPTEAALLEFGLSLGGDFNGQRKEAKIIKLEPFNSVKKRMGVIVQLRGGAYRACSKGASEIVLASCDKFIDSEGSVVPLDEAAVKHLNNTIESFASEALRTLCLAYREVENGFLDEPIPVEGYTCIGIVGIKDPVRPGVKESVATCRSAGITVRMVTGDNINTAKAIARECGILTDGGLAIEGPEFREKSLEELNELIPKIQVMARSSPLDKHTLVKHLRMLFGEVVAVTGDGTNDAPALHEADIGLAMGIAGTEVAKESADIIILDDNFSTIATVAKWGRSVYINIQKFVQFQLTVNVVALIVNFSSACFTGNAPLTAVQLLWVNMIMDTLGALALATEPPNDELMKRAPVGRTGKFISNTMWRNILGQSFYQFIVMWYLQTQGKELFRLEGSAADLTLNTIMFNSFVFCQVFNEISSREMEKIDVFKGMLQNYVFVGVLTSTVIFQVIIVQFLGDFANTVPLSGSEWFVSIFFGFLGMPISAAVKLIPVGAS</sequence>
<feature type="transmembrane region" description="Helical" evidence="33">
    <location>
        <begin position="934"/>
        <end position="954"/>
    </location>
</feature>
<dbReference type="GO" id="GO:0005516">
    <property type="term" value="F:calmodulin binding"/>
    <property type="evidence" value="ECO:0007669"/>
    <property type="project" value="UniProtKB-KW"/>
</dbReference>
<keyword evidence="18 33" id="KW-0106">Calcium</keyword>
<dbReference type="EC" id="7.2.2.10" evidence="33"/>
<feature type="transmembrane region" description="Helical" evidence="33">
    <location>
        <begin position="1728"/>
        <end position="1749"/>
    </location>
</feature>
<dbReference type="InterPro" id="IPR004014">
    <property type="entry name" value="ATPase_P-typ_cation-transptr_N"/>
</dbReference>
<evidence type="ECO:0000313" key="37">
    <source>
        <dbReference type="Proteomes" id="UP000515123"/>
    </source>
</evidence>
<evidence type="ECO:0000256" key="12">
    <source>
        <dbReference type="ARBA" id="ARBA00022705"/>
    </source>
</evidence>
<evidence type="ECO:0000256" key="21">
    <source>
        <dbReference type="ARBA" id="ARBA00022860"/>
    </source>
</evidence>
<evidence type="ECO:0000256" key="28">
    <source>
        <dbReference type="ARBA" id="ARBA00023204"/>
    </source>
</evidence>
<dbReference type="Pfam" id="PF00690">
    <property type="entry name" value="Cation_ATPase_N"/>
    <property type="match status" value="1"/>
</dbReference>
<evidence type="ECO:0000256" key="17">
    <source>
        <dbReference type="ARBA" id="ARBA00022833"/>
    </source>
</evidence>
<organism evidence="37 38">
    <name type="scientific">Ananas comosus</name>
    <name type="common">Pineapple</name>
    <name type="synonym">Ananas ananas</name>
    <dbReference type="NCBI Taxonomy" id="4615"/>
    <lineage>
        <taxon>Eukaryota</taxon>
        <taxon>Viridiplantae</taxon>
        <taxon>Streptophyta</taxon>
        <taxon>Embryophyta</taxon>
        <taxon>Tracheophyta</taxon>
        <taxon>Spermatophyta</taxon>
        <taxon>Magnoliopsida</taxon>
        <taxon>Liliopsida</taxon>
        <taxon>Poales</taxon>
        <taxon>Bromeliaceae</taxon>
        <taxon>Bromelioideae</taxon>
        <taxon>Ananas</taxon>
    </lineage>
</organism>
<dbReference type="GO" id="GO:0005388">
    <property type="term" value="F:P-type calcium transporter activity"/>
    <property type="evidence" value="ECO:0007669"/>
    <property type="project" value="UniProtKB-EC"/>
</dbReference>
<dbReference type="Gene3D" id="3.30.70.270">
    <property type="match status" value="1"/>
</dbReference>
<dbReference type="CDD" id="cd02081">
    <property type="entry name" value="P-type_ATPase_Ca_PMCA-like"/>
    <property type="match status" value="1"/>
</dbReference>
<dbReference type="PRINTS" id="PR00120">
    <property type="entry name" value="HATPASE"/>
</dbReference>
<keyword evidence="15" id="KW-0227">DNA damage</keyword>
<keyword evidence="24 33" id="KW-1133">Transmembrane helix</keyword>
<dbReference type="SUPFAM" id="SSF56784">
    <property type="entry name" value="HAD-like"/>
    <property type="match status" value="1"/>
</dbReference>
<evidence type="ECO:0000256" key="27">
    <source>
        <dbReference type="ARBA" id="ARBA00023136"/>
    </source>
</evidence>
<keyword evidence="12" id="KW-0235">DNA replication</keyword>
<dbReference type="Gene3D" id="3.40.50.1000">
    <property type="entry name" value="HAD superfamily/HAD-like"/>
    <property type="match status" value="1"/>
</dbReference>
<dbReference type="Pfam" id="PF00122">
    <property type="entry name" value="E1-E2_ATPase"/>
    <property type="match status" value="1"/>
</dbReference>
<comment type="function">
    <text evidence="33">Catalyzes the hydrolysis of ATP coupled with the transport of calcium.</text>
</comment>
<dbReference type="InterPro" id="IPR006068">
    <property type="entry name" value="ATPase_P-typ_cation-transptr_C"/>
</dbReference>
<dbReference type="PANTHER" id="PTHR24093:SF531">
    <property type="entry name" value="CALCIUM-TRANSPORTING ATPASE 10, PLASMA MEMBRANE-TYPE"/>
    <property type="match status" value="1"/>
</dbReference>
<dbReference type="SUPFAM" id="SSF81665">
    <property type="entry name" value="Calcium ATPase, transmembrane domain M"/>
    <property type="match status" value="1"/>
</dbReference>
<keyword evidence="10 33" id="KW-0812">Transmembrane</keyword>
<evidence type="ECO:0000256" key="16">
    <source>
        <dbReference type="ARBA" id="ARBA00022771"/>
    </source>
</evidence>
<keyword evidence="23" id="KW-1278">Translocase</keyword>
<dbReference type="PROSITE" id="PS00154">
    <property type="entry name" value="ATPASE_E1_E2"/>
    <property type="match status" value="1"/>
</dbReference>
<dbReference type="Proteomes" id="UP000515123">
    <property type="component" value="Linkage group 7"/>
</dbReference>
<comment type="subcellular location">
    <subcellularLocation>
        <location evidence="3 33">Membrane</location>
        <topology evidence="3 33">Multi-pass membrane protein</topology>
    </subcellularLocation>
    <subcellularLocation>
        <location evidence="2">Nucleus</location>
    </subcellularLocation>
</comment>
<evidence type="ECO:0000259" key="36">
    <source>
        <dbReference type="PROSITE" id="PS51907"/>
    </source>
</evidence>
<feature type="transmembrane region" description="Helical" evidence="33">
    <location>
        <begin position="1132"/>
        <end position="1162"/>
    </location>
</feature>
<dbReference type="InterPro" id="IPR059000">
    <property type="entry name" value="ATPase_P-type_domA"/>
</dbReference>
<accession>A0A6P5FFN2</accession>
<dbReference type="FunFam" id="3.40.50.1000:FF:000011">
    <property type="entry name" value="Calcium-transporting ATPase"/>
    <property type="match status" value="1"/>
</dbReference>
<keyword evidence="8 33" id="KW-0109">Calcium transport</keyword>
<feature type="domain" description="UBZ3-type" evidence="36">
    <location>
        <begin position="565"/>
        <end position="602"/>
    </location>
</feature>
<dbReference type="FunFam" id="3.40.1170.60:FF:000002">
    <property type="entry name" value="Polymerase (DNA directed) kappa"/>
    <property type="match status" value="1"/>
</dbReference>
<dbReference type="GO" id="GO:0006260">
    <property type="term" value="P:DNA replication"/>
    <property type="evidence" value="ECO:0007669"/>
    <property type="project" value="UniProtKB-KW"/>
</dbReference>
<dbReference type="FunFam" id="1.20.1110.10:FF:000039">
    <property type="entry name" value="Calcium-transporting ATPase"/>
    <property type="match status" value="1"/>
</dbReference>
<dbReference type="SUPFAM" id="SSF81653">
    <property type="entry name" value="Calcium ATPase, transduction domain A"/>
    <property type="match status" value="1"/>
</dbReference>
<comment type="similarity">
    <text evidence="4 33">Belongs to the cation transport ATPase (P-type) (TC 3.A.3) family. Type IIB subfamily.</text>
</comment>
<dbReference type="InterPro" id="IPR024728">
    <property type="entry name" value="PolY_HhH_motif"/>
</dbReference>
<evidence type="ECO:0000256" key="13">
    <source>
        <dbReference type="ARBA" id="ARBA00022723"/>
    </source>
</evidence>
<feature type="transmembrane region" description="Helical" evidence="33">
    <location>
        <begin position="911"/>
        <end position="928"/>
    </location>
</feature>
<evidence type="ECO:0000256" key="15">
    <source>
        <dbReference type="ARBA" id="ARBA00022763"/>
    </source>
</evidence>
<dbReference type="Gene3D" id="1.20.1110.10">
    <property type="entry name" value="Calcium-transporting ATPase, transmembrane domain"/>
    <property type="match status" value="1"/>
</dbReference>
<dbReference type="CDD" id="cd03586">
    <property type="entry name" value="PolY_Pol_IV_kappa"/>
    <property type="match status" value="1"/>
</dbReference>
<dbReference type="Pfam" id="PF12515">
    <property type="entry name" value="CaATP_NAI"/>
    <property type="match status" value="1"/>
</dbReference>
<dbReference type="GO" id="GO:0003887">
    <property type="term" value="F:DNA-directed DNA polymerase activity"/>
    <property type="evidence" value="ECO:0007669"/>
    <property type="project" value="UniProtKB-KW"/>
</dbReference>
<dbReference type="GO" id="GO:0003684">
    <property type="term" value="F:damaged DNA binding"/>
    <property type="evidence" value="ECO:0007669"/>
    <property type="project" value="InterPro"/>
</dbReference>
<evidence type="ECO:0000256" key="19">
    <source>
        <dbReference type="ARBA" id="ARBA00022840"/>
    </source>
</evidence>
<dbReference type="Pfam" id="PF18439">
    <property type="entry name" value="zf_UBZ"/>
    <property type="match status" value="1"/>
</dbReference>
<dbReference type="FunFam" id="3.30.70.270:FF:000014">
    <property type="entry name" value="DNA polymerase kappa subunit"/>
    <property type="match status" value="1"/>
</dbReference>
<dbReference type="Pfam" id="PF13246">
    <property type="entry name" value="Cation_ATPase"/>
    <property type="match status" value="1"/>
</dbReference>
<dbReference type="OrthoDB" id="1747274at2759"/>
<dbReference type="InterPro" id="IPR022880">
    <property type="entry name" value="DNApol_IV"/>
</dbReference>
<dbReference type="PANTHER" id="PTHR24093">
    <property type="entry name" value="CATION TRANSPORTING ATPASE"/>
    <property type="match status" value="1"/>
</dbReference>
<dbReference type="InterPro" id="IPR017961">
    <property type="entry name" value="DNA_pol_Y-fam_little_finger"/>
</dbReference>
<comment type="cofactor">
    <cofactor evidence="1">
        <name>Mg(2+)</name>
        <dbReference type="ChEBI" id="CHEBI:18420"/>
    </cofactor>
</comment>
<dbReference type="FunFam" id="3.30.1490.100:FF:000004">
    <property type="entry name" value="DNA polymerase IV"/>
    <property type="match status" value="1"/>
</dbReference>
<dbReference type="InterPro" id="IPR024750">
    <property type="entry name" value="Ca_ATPase_N_dom"/>
</dbReference>
<dbReference type="InterPro" id="IPR043502">
    <property type="entry name" value="DNA/RNA_pol_sf"/>
</dbReference>
<keyword evidence="26" id="KW-0238">DNA-binding</keyword>
<evidence type="ECO:0000256" key="22">
    <source>
        <dbReference type="ARBA" id="ARBA00022932"/>
    </source>
</evidence>
<evidence type="ECO:0000256" key="5">
    <source>
        <dbReference type="ARBA" id="ARBA00010945"/>
    </source>
</evidence>
<dbReference type="InterPro" id="IPR023214">
    <property type="entry name" value="HAD_sf"/>
</dbReference>
<evidence type="ECO:0000256" key="24">
    <source>
        <dbReference type="ARBA" id="ARBA00022989"/>
    </source>
</evidence>
<dbReference type="SUPFAM" id="SSF81660">
    <property type="entry name" value="Metal cation-transporting ATPase, ATP-binding domain N"/>
    <property type="match status" value="1"/>
</dbReference>
<dbReference type="FunFam" id="1.10.150.810:FF:000001">
    <property type="entry name" value="DNA polymerase kappa"/>
    <property type="match status" value="1"/>
</dbReference>
<name>A0A6P5FFN2_ANACO</name>
<keyword evidence="22" id="KW-0239">DNA-directed DNA polymerase</keyword>
<keyword evidence="17" id="KW-0862">Zinc</keyword>
<evidence type="ECO:0000256" key="20">
    <source>
        <dbReference type="ARBA" id="ARBA00022842"/>
    </source>
</evidence>
<dbReference type="InterPro" id="IPR001757">
    <property type="entry name" value="P_typ_ATPase"/>
</dbReference>
<dbReference type="InterPro" id="IPR036412">
    <property type="entry name" value="HAD-like_sf"/>
</dbReference>
<evidence type="ECO:0000256" key="26">
    <source>
        <dbReference type="ARBA" id="ARBA00023125"/>
    </source>
</evidence>
<evidence type="ECO:0000256" key="6">
    <source>
        <dbReference type="ARBA" id="ARBA00022448"/>
    </source>
</evidence>
<protein>
    <recommendedName>
        <fullName evidence="33">Calcium-transporting ATPase</fullName>
        <ecNumber evidence="33">7.2.2.10</ecNumber>
    </recommendedName>
</protein>
<keyword evidence="27 33" id="KW-0472">Membrane</keyword>
<evidence type="ECO:0000256" key="8">
    <source>
        <dbReference type="ARBA" id="ARBA00022568"/>
    </source>
</evidence>
<feature type="domain" description="UmuC" evidence="35">
    <location>
        <begin position="101"/>
        <end position="281"/>
    </location>
</feature>
<dbReference type="SFLD" id="SFLDS00003">
    <property type="entry name" value="Haloacid_Dehalogenase"/>
    <property type="match status" value="1"/>
</dbReference>
<dbReference type="Gene3D" id="3.40.1170.60">
    <property type="match status" value="1"/>
</dbReference>
<evidence type="ECO:0000313" key="38">
    <source>
        <dbReference type="RefSeq" id="XP_020092050.1"/>
    </source>
</evidence>
<dbReference type="GO" id="GO:0008270">
    <property type="term" value="F:zinc ion binding"/>
    <property type="evidence" value="ECO:0007669"/>
    <property type="project" value="UniProtKB-KW"/>
</dbReference>
<keyword evidence="13" id="KW-0479">Metal-binding</keyword>
<keyword evidence="34" id="KW-0175">Coiled coil</keyword>
<dbReference type="NCBIfam" id="NF002677">
    <property type="entry name" value="PRK02406.1"/>
    <property type="match status" value="1"/>
</dbReference>
<keyword evidence="11" id="KW-0548">Nucleotidyltransferase</keyword>
<dbReference type="Pfam" id="PF00817">
    <property type="entry name" value="IMS"/>
    <property type="match status" value="1"/>
</dbReference>
<keyword evidence="7" id="KW-0515">Mutator protein</keyword>
<keyword evidence="25 33" id="KW-0406">Ion transport</keyword>
<dbReference type="GO" id="GO:0005634">
    <property type="term" value="C:nucleus"/>
    <property type="evidence" value="ECO:0007669"/>
    <property type="project" value="UniProtKB-SubCell"/>
</dbReference>
<dbReference type="Gene3D" id="3.30.1490.100">
    <property type="entry name" value="DNA polymerase, Y-family, little finger domain"/>
    <property type="match status" value="1"/>
</dbReference>
<dbReference type="InterPro" id="IPR041298">
    <property type="entry name" value="UBZ3"/>
</dbReference>
<comment type="catalytic activity">
    <reaction evidence="31">
        <text>DNA(n) + a 2'-deoxyribonucleoside 5'-triphosphate = DNA(n+1) + diphosphate</text>
        <dbReference type="Rhea" id="RHEA:22508"/>
        <dbReference type="Rhea" id="RHEA-COMP:17339"/>
        <dbReference type="Rhea" id="RHEA-COMP:17340"/>
        <dbReference type="ChEBI" id="CHEBI:33019"/>
        <dbReference type="ChEBI" id="CHEBI:61560"/>
        <dbReference type="ChEBI" id="CHEBI:173112"/>
        <dbReference type="EC" id="2.7.7.7"/>
    </reaction>
</comment>
<dbReference type="InterPro" id="IPR001126">
    <property type="entry name" value="UmuC"/>
</dbReference>
<dbReference type="PROSITE" id="PS51907">
    <property type="entry name" value="ZF_UBZ3"/>
    <property type="match status" value="1"/>
</dbReference>
<feature type="transmembrane region" description="Helical" evidence="33">
    <location>
        <begin position="704"/>
        <end position="722"/>
    </location>
</feature>
<reference evidence="37" key="1">
    <citation type="journal article" date="2015" name="Nat. Genet.">
        <title>The pineapple genome and the evolution of CAM photosynthesis.</title>
        <authorList>
            <person name="Ming R."/>
            <person name="VanBuren R."/>
            <person name="Wai C.M."/>
            <person name="Tang H."/>
            <person name="Schatz M.C."/>
            <person name="Bowers J.E."/>
            <person name="Lyons E."/>
            <person name="Wang M.L."/>
            <person name="Chen J."/>
            <person name="Biggers E."/>
            <person name="Zhang J."/>
            <person name="Huang L."/>
            <person name="Zhang L."/>
            <person name="Miao W."/>
            <person name="Zhang J."/>
            <person name="Ye Z."/>
            <person name="Miao C."/>
            <person name="Lin Z."/>
            <person name="Wang H."/>
            <person name="Zhou H."/>
            <person name="Yim W.C."/>
            <person name="Priest H.D."/>
            <person name="Zheng C."/>
            <person name="Woodhouse M."/>
            <person name="Edger P.P."/>
            <person name="Guyot R."/>
            <person name="Guo H.B."/>
            <person name="Guo H."/>
            <person name="Zheng G."/>
            <person name="Singh R."/>
            <person name="Sharma A."/>
            <person name="Min X."/>
            <person name="Zheng Y."/>
            <person name="Lee H."/>
            <person name="Gurtowski J."/>
            <person name="Sedlazeck F.J."/>
            <person name="Harkess A."/>
            <person name="McKain M.R."/>
            <person name="Liao Z."/>
            <person name="Fang J."/>
            <person name="Liu J."/>
            <person name="Zhang X."/>
            <person name="Zhang Q."/>
            <person name="Hu W."/>
            <person name="Qin Y."/>
            <person name="Wang K."/>
            <person name="Chen L.Y."/>
            <person name="Shirley N."/>
            <person name="Lin Y.R."/>
            <person name="Liu L.Y."/>
            <person name="Hernandez A.G."/>
            <person name="Wright C.L."/>
            <person name="Bulone V."/>
            <person name="Tuskan G.A."/>
            <person name="Heath K."/>
            <person name="Zee F."/>
            <person name="Moore P.H."/>
            <person name="Sunkar R."/>
            <person name="Leebens-Mack J.H."/>
            <person name="Mockler T."/>
            <person name="Bennetzen J.L."/>
            <person name="Freeling M."/>
            <person name="Sankoff D."/>
            <person name="Paterson A.H."/>
            <person name="Zhu X."/>
            <person name="Yang X."/>
            <person name="Smith J.A."/>
            <person name="Cushman J.C."/>
            <person name="Paull R.E."/>
            <person name="Yu Q."/>
        </authorList>
    </citation>
    <scope>NUCLEOTIDE SEQUENCE [LARGE SCALE GENOMIC DNA]</scope>
    <source>
        <strain evidence="37">cv. F153</strain>
    </source>
</reference>
<dbReference type="InterPro" id="IPR036775">
    <property type="entry name" value="DNA_pol_Y-fam_lit_finger_sf"/>
</dbReference>
<dbReference type="NCBIfam" id="TIGR01494">
    <property type="entry name" value="ATPase_P-type"/>
    <property type="match status" value="3"/>
</dbReference>